<name>A0A4D6KK57_VIGUN</name>
<dbReference type="EMBL" id="CP039345">
    <property type="protein sequence ID" value="QCD76940.1"/>
    <property type="molecule type" value="Genomic_DNA"/>
</dbReference>
<proteinExistence type="predicted"/>
<reference evidence="1 2" key="1">
    <citation type="submission" date="2019-04" db="EMBL/GenBank/DDBJ databases">
        <title>An improved genome assembly and genetic linkage map for asparagus bean, Vigna unguiculata ssp. sesquipedialis.</title>
        <authorList>
            <person name="Xia Q."/>
            <person name="Zhang R."/>
            <person name="Dong Y."/>
        </authorList>
    </citation>
    <scope>NUCLEOTIDE SEQUENCE [LARGE SCALE GENOMIC DNA]</scope>
    <source>
        <tissue evidence="1">Leaf</tissue>
    </source>
</reference>
<organism evidence="1 2">
    <name type="scientific">Vigna unguiculata</name>
    <name type="common">Cowpea</name>
    <dbReference type="NCBI Taxonomy" id="3917"/>
    <lineage>
        <taxon>Eukaryota</taxon>
        <taxon>Viridiplantae</taxon>
        <taxon>Streptophyta</taxon>
        <taxon>Embryophyta</taxon>
        <taxon>Tracheophyta</taxon>
        <taxon>Spermatophyta</taxon>
        <taxon>Magnoliopsida</taxon>
        <taxon>eudicotyledons</taxon>
        <taxon>Gunneridae</taxon>
        <taxon>Pentapetalae</taxon>
        <taxon>rosids</taxon>
        <taxon>fabids</taxon>
        <taxon>Fabales</taxon>
        <taxon>Fabaceae</taxon>
        <taxon>Papilionoideae</taxon>
        <taxon>50 kb inversion clade</taxon>
        <taxon>NPAAA clade</taxon>
        <taxon>indigoferoid/millettioid clade</taxon>
        <taxon>Phaseoleae</taxon>
        <taxon>Vigna</taxon>
    </lineage>
</organism>
<gene>
    <name evidence="1" type="ORF">DEO72_LG1g561</name>
</gene>
<sequence length="66" mass="6735">MESHQPTQQPLSRILAQTEGPCPGVRVTLAQATPSCLGESSTVATAGFHASSRSGDSVSPKQEGVA</sequence>
<dbReference type="AlphaFoldDB" id="A0A4D6KK57"/>
<evidence type="ECO:0000313" key="1">
    <source>
        <dbReference type="EMBL" id="QCD76940.1"/>
    </source>
</evidence>
<evidence type="ECO:0000313" key="2">
    <source>
        <dbReference type="Proteomes" id="UP000501690"/>
    </source>
</evidence>
<accession>A0A4D6KK57</accession>
<keyword evidence="2" id="KW-1185">Reference proteome</keyword>
<protein>
    <submittedName>
        <fullName evidence="1">Uncharacterized protein</fullName>
    </submittedName>
</protein>
<dbReference type="Proteomes" id="UP000501690">
    <property type="component" value="Linkage Group LG1"/>
</dbReference>